<evidence type="ECO:0000313" key="6">
    <source>
        <dbReference type="Proteomes" id="UP000247823"/>
    </source>
</evidence>
<keyword evidence="6" id="KW-1185">Reference proteome</keyword>
<organism evidence="2 4">
    <name type="scientific">Serratia marcescens</name>
    <dbReference type="NCBI Taxonomy" id="615"/>
    <lineage>
        <taxon>Bacteria</taxon>
        <taxon>Pseudomonadati</taxon>
        <taxon>Pseudomonadota</taxon>
        <taxon>Gammaproteobacteria</taxon>
        <taxon>Enterobacterales</taxon>
        <taxon>Yersiniaceae</taxon>
        <taxon>Serratia</taxon>
    </lineage>
</organism>
<protein>
    <submittedName>
        <fullName evidence="2">Uncharacterized protein</fullName>
    </submittedName>
</protein>
<reference evidence="4" key="1">
    <citation type="submission" date="2016-04" db="EMBL/GenBank/DDBJ databases">
        <authorList>
            <person name="Osei Sekyere J."/>
            <person name="Sivertsen A."/>
            <person name="Pedersen A.T."/>
            <person name="Sundsfjord A."/>
        </authorList>
    </citation>
    <scope>NUCLEOTIDE SEQUENCE [LARGE SCALE GENOMIC DNA]</scope>
    <source>
        <strain evidence="4">945174350</strain>
    </source>
</reference>
<gene>
    <name evidence="2" type="ORF">AN695_0212600</name>
    <name evidence="1" type="ORF">DKC05_23220</name>
    <name evidence="3" type="ORF">DMW51_25405</name>
</gene>
<dbReference type="RefSeq" id="WP_038876340.1">
    <property type="nucleotide sequence ID" value="NZ_CABMHU010000124.1"/>
</dbReference>
<evidence type="ECO:0000313" key="4">
    <source>
        <dbReference type="Proteomes" id="UP000050489"/>
    </source>
</evidence>
<dbReference type="Proteomes" id="UP000050489">
    <property type="component" value="Unassembled WGS sequence"/>
</dbReference>
<dbReference type="EMBL" id="LJEX02000057">
    <property type="protein sequence ID" value="OCO87821.1"/>
    <property type="molecule type" value="Genomic_DNA"/>
</dbReference>
<dbReference type="EMBL" id="CP029449">
    <property type="protein sequence ID" value="AWL70352.1"/>
    <property type="molecule type" value="Genomic_DNA"/>
</dbReference>
<evidence type="ECO:0000313" key="5">
    <source>
        <dbReference type="Proteomes" id="UP000245399"/>
    </source>
</evidence>
<dbReference type="Proteomes" id="UP000247823">
    <property type="component" value="Unassembled WGS sequence"/>
</dbReference>
<accession>A0A0G3SS05</accession>
<evidence type="ECO:0000313" key="2">
    <source>
        <dbReference type="EMBL" id="OCO87821.1"/>
    </source>
</evidence>
<dbReference type="EMBL" id="QJQB01000568">
    <property type="protein sequence ID" value="PYA55727.1"/>
    <property type="molecule type" value="Genomic_DNA"/>
</dbReference>
<reference evidence="1 5" key="3">
    <citation type="submission" date="2018-05" db="EMBL/GenBank/DDBJ databases">
        <title>Klebsiella quasipneumonaiae provides a window into carbapenemase gene transfer, plasmid rearrangements and nosocomial acquisition from the hospital environment.</title>
        <authorList>
            <person name="Mathers A.J."/>
            <person name="Vegesana K."/>
            <person name="Stoesser N."/>
            <person name="Crook D."/>
            <person name="Vaughan A."/>
            <person name="Barry K."/>
            <person name="Parikh H."/>
            <person name="Sebra R."/>
            <person name="Kotay S."/>
            <person name="Walker A.S."/>
            <person name="Sheppard A.E."/>
        </authorList>
    </citation>
    <scope>NUCLEOTIDE SEQUENCE [LARGE SCALE GENOMIC DNA]</scope>
    <source>
        <strain evidence="1 5">CAV1761</strain>
    </source>
</reference>
<proteinExistence type="predicted"/>
<dbReference type="AlphaFoldDB" id="A0A0G3SS05"/>
<sequence length="162" mass="18525">MGLFNIMRRLRKIYSPSYLYTLDRSVIRTADGYWLFKEFGTHTFVKKNWGQLIEGDFLRHVNPKDIAFIAETESKIKIASAKLSIHEEKRNCMWTLKNDVDSISISGADFLKDRDLVDKTESLDATKIAFYAGVKEGRALSASLKNAKKSDKSKKTILTLIK</sequence>
<dbReference type="Proteomes" id="UP000245399">
    <property type="component" value="Chromosome"/>
</dbReference>
<reference evidence="3" key="4">
    <citation type="submission" date="2018-06" db="EMBL/GenBank/DDBJ databases">
        <title>Serratia marcescens genome sequencing and assembly.</title>
        <authorList>
            <person name="Martins R.C.R."/>
            <person name="Perdigao-Neto L.V."/>
            <person name="Costa S.F."/>
            <person name="Levin A.S.S."/>
        </authorList>
    </citation>
    <scope>NUCLEOTIDE SEQUENCE</scope>
    <source>
        <strain evidence="3">1283</strain>
    </source>
</reference>
<reference evidence="2" key="2">
    <citation type="journal article" date="2017" name="PLoS ONE">
        <title>Genomic and phenotypic characterisation of fluoroquinolone resistance mechanisms in Enterobacteriaceae in Durban, South Africa.</title>
        <authorList>
            <person name="Osei Sekyere J."/>
            <person name="Amoako D.G."/>
        </authorList>
    </citation>
    <scope>NUCLEOTIDE SEQUENCE</scope>
    <source>
        <strain evidence="2">945174350</strain>
    </source>
</reference>
<reference evidence="3" key="5">
    <citation type="submission" date="2018-06" db="EMBL/GenBank/DDBJ databases">
        <authorList>
            <person name="Martins R.C."/>
            <person name="Perdigao-Neto L.V."/>
            <person name="Costa S.F."/>
            <person name="Levin A.S.S."/>
        </authorList>
    </citation>
    <scope>NUCLEOTIDE SEQUENCE</scope>
    <source>
        <strain evidence="3">1283</strain>
    </source>
</reference>
<name>A0A0G3SS05_SERMA</name>
<evidence type="ECO:0000313" key="1">
    <source>
        <dbReference type="EMBL" id="AWL70352.1"/>
    </source>
</evidence>
<evidence type="ECO:0000313" key="3">
    <source>
        <dbReference type="EMBL" id="PYA55727.1"/>
    </source>
</evidence>